<sequence length="104" mass="11832">MPHHLQILMQTRRTIYPVSPAAPKSVLKQPQPSSRLSKRIDHVSASIESPILGPSRFLRNRVHRELLQSMLIVVRELRDEGLPTYDDRNGHGCGDRSKPKSDMV</sequence>
<proteinExistence type="predicted"/>
<evidence type="ECO:0000313" key="3">
    <source>
        <dbReference type="Proteomes" id="UP001632037"/>
    </source>
</evidence>
<evidence type="ECO:0000313" key="2">
    <source>
        <dbReference type="EMBL" id="KAL3662433.1"/>
    </source>
</evidence>
<evidence type="ECO:0000256" key="1">
    <source>
        <dbReference type="SAM" id="MobiDB-lite"/>
    </source>
</evidence>
<keyword evidence="3" id="KW-1185">Reference proteome</keyword>
<accession>A0ABD3F6E1</accession>
<reference evidence="2 3" key="1">
    <citation type="submission" date="2024-09" db="EMBL/GenBank/DDBJ databases">
        <title>Genome sequencing and assembly of Phytophthora oleae, isolate VK10A, causative agent of rot of olive drupes.</title>
        <authorList>
            <person name="Conti Taguali S."/>
            <person name="Riolo M."/>
            <person name="La Spada F."/>
            <person name="Cacciola S.O."/>
            <person name="Dionisio G."/>
        </authorList>
    </citation>
    <scope>NUCLEOTIDE SEQUENCE [LARGE SCALE GENOMIC DNA]</scope>
    <source>
        <strain evidence="2 3">VK10A</strain>
    </source>
</reference>
<dbReference type="EMBL" id="JBIMZQ010000032">
    <property type="protein sequence ID" value="KAL3662433.1"/>
    <property type="molecule type" value="Genomic_DNA"/>
</dbReference>
<feature type="region of interest" description="Disordered" evidence="1">
    <location>
        <begin position="82"/>
        <end position="104"/>
    </location>
</feature>
<protein>
    <submittedName>
        <fullName evidence="2">Uncharacterized protein</fullName>
    </submittedName>
</protein>
<gene>
    <name evidence="2" type="ORF">V7S43_012759</name>
</gene>
<dbReference type="AlphaFoldDB" id="A0ABD3F6E1"/>
<organism evidence="2 3">
    <name type="scientific">Phytophthora oleae</name>
    <dbReference type="NCBI Taxonomy" id="2107226"/>
    <lineage>
        <taxon>Eukaryota</taxon>
        <taxon>Sar</taxon>
        <taxon>Stramenopiles</taxon>
        <taxon>Oomycota</taxon>
        <taxon>Peronosporomycetes</taxon>
        <taxon>Peronosporales</taxon>
        <taxon>Peronosporaceae</taxon>
        <taxon>Phytophthora</taxon>
    </lineage>
</organism>
<name>A0ABD3F6E1_9STRA</name>
<dbReference type="Proteomes" id="UP001632037">
    <property type="component" value="Unassembled WGS sequence"/>
</dbReference>
<comment type="caution">
    <text evidence="2">The sequence shown here is derived from an EMBL/GenBank/DDBJ whole genome shotgun (WGS) entry which is preliminary data.</text>
</comment>
<feature type="region of interest" description="Disordered" evidence="1">
    <location>
        <begin position="20"/>
        <end position="41"/>
    </location>
</feature>